<feature type="domain" description="IclR-ED" evidence="5">
    <location>
        <begin position="103"/>
        <end position="286"/>
    </location>
</feature>
<dbReference type="InterPro" id="IPR036390">
    <property type="entry name" value="WH_DNA-bd_sf"/>
</dbReference>
<comment type="caution">
    <text evidence="6">The sequence shown here is derived from an EMBL/GenBank/DDBJ whole genome shotgun (WGS) entry which is preliminary data.</text>
</comment>
<evidence type="ECO:0000313" key="7">
    <source>
        <dbReference type="Proteomes" id="UP000256884"/>
    </source>
</evidence>
<gene>
    <name evidence="6" type="ORF">C7448_103315</name>
</gene>
<dbReference type="AlphaFoldDB" id="A0A3E0I204"/>
<dbReference type="EMBL" id="QUNS01000003">
    <property type="protein sequence ID" value="REH52580.1"/>
    <property type="molecule type" value="Genomic_DNA"/>
</dbReference>
<evidence type="ECO:0000256" key="3">
    <source>
        <dbReference type="ARBA" id="ARBA00023163"/>
    </source>
</evidence>
<keyword evidence="2" id="KW-0238">DNA-binding</keyword>
<dbReference type="FunFam" id="1.10.10.10:FF:000056">
    <property type="entry name" value="IclR family transcriptional regulator"/>
    <property type="match status" value="1"/>
</dbReference>
<dbReference type="InterPro" id="IPR005471">
    <property type="entry name" value="Tscrpt_reg_IclR_N"/>
</dbReference>
<reference evidence="6 7" key="1">
    <citation type="submission" date="2018-08" db="EMBL/GenBank/DDBJ databases">
        <title>Genomic Encyclopedia of Type Strains, Phase IV (KMG-IV): sequencing the most valuable type-strain genomes for metagenomic binning, comparative biology and taxonomic classification.</title>
        <authorList>
            <person name="Goeker M."/>
        </authorList>
    </citation>
    <scope>NUCLEOTIDE SEQUENCE [LARGE SCALE GENOMIC DNA]</scope>
    <source>
        <strain evidence="6 7">DSM 18841</strain>
    </source>
</reference>
<keyword evidence="3" id="KW-0804">Transcription</keyword>
<dbReference type="InterPro" id="IPR050707">
    <property type="entry name" value="HTH_MetabolicPath_Reg"/>
</dbReference>
<keyword evidence="7" id="KW-1185">Reference proteome</keyword>
<dbReference type="PROSITE" id="PS51077">
    <property type="entry name" value="HTH_ICLR"/>
    <property type="match status" value="1"/>
</dbReference>
<dbReference type="Gene3D" id="1.10.10.10">
    <property type="entry name" value="Winged helix-like DNA-binding domain superfamily/Winged helix DNA-binding domain"/>
    <property type="match status" value="1"/>
</dbReference>
<dbReference type="PROSITE" id="PS51078">
    <property type="entry name" value="ICLR_ED"/>
    <property type="match status" value="1"/>
</dbReference>
<dbReference type="GO" id="GO:0003677">
    <property type="term" value="F:DNA binding"/>
    <property type="evidence" value="ECO:0007669"/>
    <property type="project" value="UniProtKB-KW"/>
</dbReference>
<feature type="domain" description="HTH iclR-type" evidence="4">
    <location>
        <begin position="41"/>
        <end position="102"/>
    </location>
</feature>
<dbReference type="PANTHER" id="PTHR30136:SF7">
    <property type="entry name" value="HTH-TYPE TRANSCRIPTIONAL REGULATOR KDGR-RELATED"/>
    <property type="match status" value="1"/>
</dbReference>
<dbReference type="InterPro" id="IPR036388">
    <property type="entry name" value="WH-like_DNA-bd_sf"/>
</dbReference>
<proteinExistence type="predicted"/>
<evidence type="ECO:0000256" key="2">
    <source>
        <dbReference type="ARBA" id="ARBA00023125"/>
    </source>
</evidence>
<accession>A0A3E0I204</accession>
<evidence type="ECO:0000259" key="5">
    <source>
        <dbReference type="PROSITE" id="PS51078"/>
    </source>
</evidence>
<protein>
    <submittedName>
        <fullName evidence="6">IclR family transcriptional regulator</fullName>
    </submittedName>
</protein>
<keyword evidence="1" id="KW-0805">Transcription regulation</keyword>
<dbReference type="Proteomes" id="UP000256884">
    <property type="component" value="Unassembled WGS sequence"/>
</dbReference>
<dbReference type="InterPro" id="IPR014757">
    <property type="entry name" value="Tscrpt_reg_IclR_C"/>
</dbReference>
<evidence type="ECO:0000313" key="6">
    <source>
        <dbReference type="EMBL" id="REH52580.1"/>
    </source>
</evidence>
<dbReference type="SUPFAM" id="SSF46785">
    <property type="entry name" value="Winged helix' DNA-binding domain"/>
    <property type="match status" value="1"/>
</dbReference>
<name>A0A3E0I204_9FLAO</name>
<dbReference type="GO" id="GO:0003700">
    <property type="term" value="F:DNA-binding transcription factor activity"/>
    <property type="evidence" value="ECO:0007669"/>
    <property type="project" value="TreeGrafter"/>
</dbReference>
<dbReference type="PANTHER" id="PTHR30136">
    <property type="entry name" value="HELIX-TURN-HELIX TRANSCRIPTIONAL REGULATOR, ICLR FAMILY"/>
    <property type="match status" value="1"/>
</dbReference>
<dbReference type="Gene3D" id="3.30.450.40">
    <property type="match status" value="1"/>
</dbReference>
<dbReference type="SUPFAM" id="SSF55781">
    <property type="entry name" value="GAF domain-like"/>
    <property type="match status" value="1"/>
</dbReference>
<evidence type="ECO:0000256" key="1">
    <source>
        <dbReference type="ARBA" id="ARBA00023015"/>
    </source>
</evidence>
<organism evidence="6 7">
    <name type="scientific">Tenacibaculum gallaicum</name>
    <dbReference type="NCBI Taxonomy" id="561505"/>
    <lineage>
        <taxon>Bacteria</taxon>
        <taxon>Pseudomonadati</taxon>
        <taxon>Bacteroidota</taxon>
        <taxon>Flavobacteriia</taxon>
        <taxon>Flavobacteriales</taxon>
        <taxon>Flavobacteriaceae</taxon>
        <taxon>Tenacibaculum</taxon>
    </lineage>
</organism>
<dbReference type="Pfam" id="PF09339">
    <property type="entry name" value="HTH_IclR"/>
    <property type="match status" value="1"/>
</dbReference>
<dbReference type="Pfam" id="PF01614">
    <property type="entry name" value="IclR_C"/>
    <property type="match status" value="1"/>
</dbReference>
<evidence type="ECO:0000259" key="4">
    <source>
        <dbReference type="PROSITE" id="PS51077"/>
    </source>
</evidence>
<dbReference type="SMART" id="SM00346">
    <property type="entry name" value="HTH_ICLR"/>
    <property type="match status" value="1"/>
</dbReference>
<dbReference type="GO" id="GO:0045892">
    <property type="term" value="P:negative regulation of DNA-templated transcription"/>
    <property type="evidence" value="ECO:0007669"/>
    <property type="project" value="TreeGrafter"/>
</dbReference>
<sequence length="290" mass="32543">MTQNKNQSVSYTKTSFYKLTNFYYISQYFFEKMNTNSKSLNQSIIKAFAVLDAFTNDKKEWGVRELATRTGYNKSTVYRLLSTLVSLNAVQQNDNEKYQLGSKLFELGNRVAIYKSLRNLTNESIQKVALEIQETVLLGILKEQQVLHINKADSLQGLKISTSIGSYAPINGSAIGKLLLAFSSLETQRTFFSSVTPQSFTKNTITSTSKLKKEIQLIQQQKFALDIEEFEIGLVCIAIPIYNKKGKVIAGLSASGPSSRFKMKNVASYIKILQNGAAEIENRLSDFNSL</sequence>
<dbReference type="InterPro" id="IPR029016">
    <property type="entry name" value="GAF-like_dom_sf"/>
</dbReference>